<dbReference type="EMBL" id="JAZGQO010000001">
    <property type="protein sequence ID" value="KAK6194647.1"/>
    <property type="molecule type" value="Genomic_DNA"/>
</dbReference>
<organism evidence="3 4">
    <name type="scientific">Patella caerulea</name>
    <name type="common">Rayed Mediterranean limpet</name>
    <dbReference type="NCBI Taxonomy" id="87958"/>
    <lineage>
        <taxon>Eukaryota</taxon>
        <taxon>Metazoa</taxon>
        <taxon>Spiralia</taxon>
        <taxon>Lophotrochozoa</taxon>
        <taxon>Mollusca</taxon>
        <taxon>Gastropoda</taxon>
        <taxon>Patellogastropoda</taxon>
        <taxon>Patelloidea</taxon>
        <taxon>Patellidae</taxon>
        <taxon>Patella</taxon>
    </lineage>
</organism>
<keyword evidence="4" id="KW-1185">Reference proteome</keyword>
<evidence type="ECO:0000313" key="3">
    <source>
        <dbReference type="EMBL" id="KAK6194647.1"/>
    </source>
</evidence>
<keyword evidence="2" id="KW-1133">Transmembrane helix</keyword>
<protein>
    <submittedName>
        <fullName evidence="3">Uncharacterized protein</fullName>
    </submittedName>
</protein>
<feature type="compositionally biased region" description="Pro residues" evidence="1">
    <location>
        <begin position="249"/>
        <end position="258"/>
    </location>
</feature>
<gene>
    <name evidence="3" type="ORF">SNE40_000245</name>
</gene>
<feature type="transmembrane region" description="Helical" evidence="2">
    <location>
        <begin position="12"/>
        <end position="34"/>
    </location>
</feature>
<reference evidence="3 4" key="1">
    <citation type="submission" date="2024-01" db="EMBL/GenBank/DDBJ databases">
        <title>The genome of the rayed Mediterranean limpet Patella caerulea (Linnaeus, 1758).</title>
        <authorList>
            <person name="Anh-Thu Weber A."/>
            <person name="Halstead-Nussloch G."/>
        </authorList>
    </citation>
    <scope>NUCLEOTIDE SEQUENCE [LARGE SCALE GENOMIC DNA]</scope>
    <source>
        <strain evidence="3">AATW-2023a</strain>
        <tissue evidence="3">Whole specimen</tissue>
    </source>
</reference>
<evidence type="ECO:0000256" key="1">
    <source>
        <dbReference type="SAM" id="MobiDB-lite"/>
    </source>
</evidence>
<feature type="region of interest" description="Disordered" evidence="1">
    <location>
        <begin position="241"/>
        <end position="260"/>
    </location>
</feature>
<dbReference type="Proteomes" id="UP001347796">
    <property type="component" value="Unassembled WGS sequence"/>
</dbReference>
<comment type="caution">
    <text evidence="3">The sequence shown here is derived from an EMBL/GenBank/DDBJ whole genome shotgun (WGS) entry which is preliminary data.</text>
</comment>
<keyword evidence="2" id="KW-0472">Membrane</keyword>
<dbReference type="AlphaFoldDB" id="A0AAN8KG73"/>
<feature type="transmembrane region" description="Helical" evidence="2">
    <location>
        <begin position="134"/>
        <end position="153"/>
    </location>
</feature>
<accession>A0AAN8KG73</accession>
<evidence type="ECO:0000313" key="4">
    <source>
        <dbReference type="Proteomes" id="UP001347796"/>
    </source>
</evidence>
<evidence type="ECO:0000256" key="2">
    <source>
        <dbReference type="SAM" id="Phobius"/>
    </source>
</evidence>
<feature type="transmembrane region" description="Helical" evidence="2">
    <location>
        <begin position="165"/>
        <end position="189"/>
    </location>
</feature>
<name>A0AAN8KG73_PATCE</name>
<sequence length="276" mass="30481">MATKTEKLIYSIVTAVILFLAIGLDLGGAFVPFWTRPINETDPDTKGNVSFSLWTKRECWDVICRTKLLLVKWTTEECTQVDGRDSCVTTTGYKQKPKTECFDVFYCNITWQVNEDPDKIPSLLFVAKAFETPAVAAGVIALILYIIKIIMLLKCTDTKRLHIKAAYLTFCAIAGAAAEIGVIIFCVMLEKDIYHLGWGPALPGVGGFLQLCIALGGYLSWRNGPGDDFFDEDDEAFLEKAPPLKRPTRPAPPLPPKPEAVVLRSVSVTSNRSANV</sequence>
<proteinExistence type="predicted"/>
<feature type="transmembrane region" description="Helical" evidence="2">
    <location>
        <begin position="201"/>
        <end position="221"/>
    </location>
</feature>
<keyword evidence="2" id="KW-0812">Transmembrane</keyword>